<reference evidence="1" key="1">
    <citation type="submission" date="2014-09" db="EMBL/GenBank/DDBJ databases">
        <authorList>
            <person name="Magalhaes I.L.F."/>
            <person name="Oliveira U."/>
            <person name="Santos F.R."/>
            <person name="Vidigal T.H.D.A."/>
            <person name="Brescovit A.D."/>
            <person name="Santos A.J."/>
        </authorList>
    </citation>
    <scope>NUCLEOTIDE SEQUENCE</scope>
    <source>
        <tissue evidence="1">Shoot tissue taken approximately 20 cm above the soil surface</tissue>
    </source>
</reference>
<dbReference type="EMBL" id="GBRH01206226">
    <property type="protein sequence ID" value="JAD91669.1"/>
    <property type="molecule type" value="Transcribed_RNA"/>
</dbReference>
<reference evidence="1" key="2">
    <citation type="journal article" date="2015" name="Data Brief">
        <title>Shoot transcriptome of the giant reed, Arundo donax.</title>
        <authorList>
            <person name="Barrero R.A."/>
            <person name="Guerrero F.D."/>
            <person name="Moolhuijzen P."/>
            <person name="Goolsby J.A."/>
            <person name="Tidwell J."/>
            <person name="Bellgard S.E."/>
            <person name="Bellgard M.I."/>
        </authorList>
    </citation>
    <scope>NUCLEOTIDE SEQUENCE</scope>
    <source>
        <tissue evidence="1">Shoot tissue taken approximately 20 cm above the soil surface</tissue>
    </source>
</reference>
<accession>A0A0A9DT02</accession>
<protein>
    <submittedName>
        <fullName evidence="1">Uncharacterized protein</fullName>
    </submittedName>
</protein>
<name>A0A0A9DT02_ARUDO</name>
<evidence type="ECO:0000313" key="1">
    <source>
        <dbReference type="EMBL" id="JAD91669.1"/>
    </source>
</evidence>
<dbReference type="AlphaFoldDB" id="A0A0A9DT02"/>
<organism evidence="1">
    <name type="scientific">Arundo donax</name>
    <name type="common">Giant reed</name>
    <name type="synonym">Donax arundinaceus</name>
    <dbReference type="NCBI Taxonomy" id="35708"/>
    <lineage>
        <taxon>Eukaryota</taxon>
        <taxon>Viridiplantae</taxon>
        <taxon>Streptophyta</taxon>
        <taxon>Embryophyta</taxon>
        <taxon>Tracheophyta</taxon>
        <taxon>Spermatophyta</taxon>
        <taxon>Magnoliopsida</taxon>
        <taxon>Liliopsida</taxon>
        <taxon>Poales</taxon>
        <taxon>Poaceae</taxon>
        <taxon>PACMAD clade</taxon>
        <taxon>Arundinoideae</taxon>
        <taxon>Arundineae</taxon>
        <taxon>Arundo</taxon>
    </lineage>
</organism>
<sequence length="87" mass="10371">MKTSILVTIDCTNCSLQPSFFLIKKAYHPFIFCLVKILREDIFLKKKCVSPIRLNAQMDPYSYQKLREKTYQYCSTYLMHHHSIPYS</sequence>
<proteinExistence type="predicted"/>